<comment type="caution">
    <text evidence="1">The sequence shown here is derived from an EMBL/GenBank/DDBJ whole genome shotgun (WGS) entry which is preliminary data.</text>
</comment>
<dbReference type="Proteomes" id="UP000828941">
    <property type="component" value="Chromosome 4"/>
</dbReference>
<dbReference type="EMBL" id="CM039429">
    <property type="protein sequence ID" value="KAI4347995.1"/>
    <property type="molecule type" value="Genomic_DNA"/>
</dbReference>
<name>A0ACB9PGW9_BAUVA</name>
<proteinExistence type="predicted"/>
<protein>
    <submittedName>
        <fullName evidence="1">Uncharacterized protein</fullName>
    </submittedName>
</protein>
<organism evidence="1 2">
    <name type="scientific">Bauhinia variegata</name>
    <name type="common">Purple orchid tree</name>
    <name type="synonym">Phanera variegata</name>
    <dbReference type="NCBI Taxonomy" id="167791"/>
    <lineage>
        <taxon>Eukaryota</taxon>
        <taxon>Viridiplantae</taxon>
        <taxon>Streptophyta</taxon>
        <taxon>Embryophyta</taxon>
        <taxon>Tracheophyta</taxon>
        <taxon>Spermatophyta</taxon>
        <taxon>Magnoliopsida</taxon>
        <taxon>eudicotyledons</taxon>
        <taxon>Gunneridae</taxon>
        <taxon>Pentapetalae</taxon>
        <taxon>rosids</taxon>
        <taxon>fabids</taxon>
        <taxon>Fabales</taxon>
        <taxon>Fabaceae</taxon>
        <taxon>Cercidoideae</taxon>
        <taxon>Cercideae</taxon>
        <taxon>Bauhiniinae</taxon>
        <taxon>Bauhinia</taxon>
    </lineage>
</organism>
<evidence type="ECO:0000313" key="1">
    <source>
        <dbReference type="EMBL" id="KAI4347995.1"/>
    </source>
</evidence>
<accession>A0ACB9PGW9</accession>
<evidence type="ECO:0000313" key="2">
    <source>
        <dbReference type="Proteomes" id="UP000828941"/>
    </source>
</evidence>
<sequence length="372" mass="41919">MPTVNLKNLIGVEKIYQSKLTHVLSLKLLRLTCNQIATLVTYVQLDNAFVFNSIMKATENDIPEFIIGVINANPRLLYTWDSSGGTIFSHEVRFRQAKVFSLIYRPVTKTAFANYLDKSGNSLIHMTGMLESSTQLNRISGAALQMQRELQWFEYITPLGWLESINSNSITARELFTENQKDLRKDGEKWMKSIATSCTIVVALIATIMFATSFTVSGGNNQNTGYPMFQDHKLFKLFIISDAISLFSSTTLLMFLGILTSRYAEDDFLKSLPAKLIIGLSMLFISIATMMITFSTTISVMLPGRLWISIPVILFVSVPVSLFVWLQFPLLVGIYNSTYGPNIFDRDTKLGLELLTKYSIFGSILIYVINTF</sequence>
<reference evidence="1 2" key="1">
    <citation type="journal article" date="2022" name="DNA Res.">
        <title>Chromosomal-level genome assembly of the orchid tree Bauhinia variegata (Leguminosae; Cercidoideae) supports the allotetraploid origin hypothesis of Bauhinia.</title>
        <authorList>
            <person name="Zhong Y."/>
            <person name="Chen Y."/>
            <person name="Zheng D."/>
            <person name="Pang J."/>
            <person name="Liu Y."/>
            <person name="Luo S."/>
            <person name="Meng S."/>
            <person name="Qian L."/>
            <person name="Wei D."/>
            <person name="Dai S."/>
            <person name="Zhou R."/>
        </authorList>
    </citation>
    <scope>NUCLEOTIDE SEQUENCE [LARGE SCALE GENOMIC DNA]</scope>
    <source>
        <strain evidence="1">BV-YZ2020</strain>
    </source>
</reference>
<keyword evidence="2" id="KW-1185">Reference proteome</keyword>
<gene>
    <name evidence="1" type="ORF">L6164_008760</name>
</gene>